<evidence type="ECO:0000313" key="1">
    <source>
        <dbReference type="EMBL" id="KAI8426007.1"/>
    </source>
</evidence>
<gene>
    <name evidence="1" type="ORF">MSG28_004983</name>
</gene>
<keyword evidence="2" id="KW-1185">Reference proteome</keyword>
<reference evidence="1 2" key="1">
    <citation type="journal article" date="2022" name="Genome Biol. Evol.">
        <title>The Spruce Budworm Genome: Reconstructing the Evolutionary History of Antifreeze Proteins.</title>
        <authorList>
            <person name="Beliveau C."/>
            <person name="Gagne P."/>
            <person name="Picq S."/>
            <person name="Vernygora O."/>
            <person name="Keeling C.I."/>
            <person name="Pinkney K."/>
            <person name="Doucet D."/>
            <person name="Wen F."/>
            <person name="Johnston J.S."/>
            <person name="Maaroufi H."/>
            <person name="Boyle B."/>
            <person name="Laroche J."/>
            <person name="Dewar K."/>
            <person name="Juretic N."/>
            <person name="Blackburn G."/>
            <person name="Nisole A."/>
            <person name="Brunet B."/>
            <person name="Brandao M."/>
            <person name="Lumley L."/>
            <person name="Duan J."/>
            <person name="Quan G."/>
            <person name="Lucarotti C.J."/>
            <person name="Roe A.D."/>
            <person name="Sperling F.A.H."/>
            <person name="Levesque R.C."/>
            <person name="Cusson M."/>
        </authorList>
    </citation>
    <scope>NUCLEOTIDE SEQUENCE [LARGE SCALE GENOMIC DNA]</scope>
    <source>
        <strain evidence="1">Glfc:IPQL:Cfum</strain>
    </source>
</reference>
<protein>
    <submittedName>
        <fullName evidence="1">Uncharacterized protein</fullName>
    </submittedName>
</protein>
<accession>A0ACC0JPF2</accession>
<name>A0ACC0JPF2_CHOFU</name>
<proteinExistence type="predicted"/>
<sequence>MHDSVESEINSADNLNKITRRVKRKLTCQPWTAMTPFLPEIKQLFSDYCQKQDAKFDALTTSLASVISQNTEIKKSMEFISHKYDELVSKLADLQQENKSFKDKITSLEQQIEYSERKSRATSLEIRNIPKIQGPSKPIYIAEFLTPKAQHLFYLARQYKKTHEYATSWTSYGKVYIRLRDGAPAILIESDKDIGLLTLLSRSEISWDAIILTECWLPSTRQIPTLGDYNYYSTKNNKTQNEGVVVYCKKNVTVSVDEPQLLDANCLLIKINNNTIIFAIYRPPSQRNIANFVESLNSLLVKYSTYQNIILAGDLNIDITECSSDTRAPTYLNLIVSHGLLPAHNLPTRSKTCLDHIMLKTKQTAHCCVVNSSITDHECVILFLHSVSCNKRGKSVIQRTDDIKMDQDMQKLDLKPILNMQDVNAATCYLVNSLTKIIETNTRVVNISNRKRIKKPWISPGLLKCIRNRDNLHKKLKITPDNEILKATYRRYRNFCNSLLKKLKREYEKSEISKAGSNLKKLWETIKDITYTSKQKDIPFELIATANPLTSINKVNSFFANVGKSLAEKIPNRLTDVPNSTEAQKCPFSMGMLPVDENEIDIVIRNLRSDCAVGWDKISGQFIKKYKNFLIPSITHVCNLALSSGVFPRLFKKAQIVPVHKKGDRDCVNNYRPISILPALSKILERIMNSRLVNYLENNNLVSPSQFGFRAGKSTSDAVHQLTDHIVNNLDKKQKSIAIFLDLAKAFDTVSIPLLITKLERIGVRGLQLQLFKDYLSDRTQYVKVGEYASEGMHVTFGVPQGSILGPTLFLTYINDLCQLQLKNGEVITFADDTALIFRGSTWSEVFQHAQSGFDVVTDWLNQNILSLNIEKTKFMTFSMKADIHMDLSPFYIIAHTCLNPRLTCCDCLRIEKTSNIKYLGVIIDDKLNFQEHIKQLSARTRKLIYIFKNLRHIADKNSSLFYRIVSLPGVVHIKLIYCNWKGPKELSSKTNLPKEIMGFPDFPIPESDKSYLPAKDMLAFLQLYADKHGVTQHIKFKHHVQFVKPRATATGEVWDVTFKSLETGVSETREYDYVFVCNGHYNTPFIPNIPGLKEFQGDIMHSHDYRVPDIFTNKRVLVVGAGPSGMDIALEVTTVASRVILSHHLKEQPKTVFPDNLVQKPDVERLEGNQAVFLDGSEEEVDVVFLCTGYLYNFPFLHASCGVVVDDNCVEPLYKHLVNIQHPSMCFVGVPYYVCAFSMFDLQVRYYVRSMNGTFKLPSREVMTRHWEQEKLDRLAREPKRHILTAKSGKEMWDILHSVYEQKNDRRLDLLYCQLFTYTKDEADDIATHVSKLQALWQQLNDELKEEGFSRNHSGSALDHGYMEIADKDKRVFKDKSGQVKAVSIRDGNLYKLLMRVRTVNACVVKEGTSLQIWHKRLCRQNKIMVKKFSSAEENSFVPYSDADYAGDKDTRRVDFWLREVCGGQPCSPDGYMAQSTLQGSSRIEVIPTVYVDNQSAIKLVKNPVFHFKTKHIDTRYKFLRELHQEKKVNVLYVPSREQVADTFTKALPKESFLSEHEPQLGLVSKPDLNAGGVLKTSLGARGLEGRGGATLRKISHLLRHDENERVNTTLGGAAARAQPVAAALTISLNCASRHPGAGGLESAGLATGAAGTS</sequence>
<organism evidence="1 2">
    <name type="scientific">Choristoneura fumiferana</name>
    <name type="common">Spruce budworm moth</name>
    <name type="synonym">Archips fumiferana</name>
    <dbReference type="NCBI Taxonomy" id="7141"/>
    <lineage>
        <taxon>Eukaryota</taxon>
        <taxon>Metazoa</taxon>
        <taxon>Ecdysozoa</taxon>
        <taxon>Arthropoda</taxon>
        <taxon>Hexapoda</taxon>
        <taxon>Insecta</taxon>
        <taxon>Pterygota</taxon>
        <taxon>Neoptera</taxon>
        <taxon>Endopterygota</taxon>
        <taxon>Lepidoptera</taxon>
        <taxon>Glossata</taxon>
        <taxon>Ditrysia</taxon>
        <taxon>Tortricoidea</taxon>
        <taxon>Tortricidae</taxon>
        <taxon>Tortricinae</taxon>
        <taxon>Choristoneura</taxon>
    </lineage>
</organism>
<comment type="caution">
    <text evidence="1">The sequence shown here is derived from an EMBL/GenBank/DDBJ whole genome shotgun (WGS) entry which is preliminary data.</text>
</comment>
<dbReference type="EMBL" id="CM046108">
    <property type="protein sequence ID" value="KAI8426007.1"/>
    <property type="molecule type" value="Genomic_DNA"/>
</dbReference>
<dbReference type="Proteomes" id="UP001064048">
    <property type="component" value="Chromosome 8"/>
</dbReference>
<evidence type="ECO:0000313" key="2">
    <source>
        <dbReference type="Proteomes" id="UP001064048"/>
    </source>
</evidence>